<reference evidence="2" key="1">
    <citation type="submission" date="2022-11" db="UniProtKB">
        <authorList>
            <consortium name="WormBaseParasite"/>
        </authorList>
    </citation>
    <scope>IDENTIFICATION</scope>
</reference>
<name>A0A914CB32_9BILA</name>
<proteinExistence type="predicted"/>
<protein>
    <submittedName>
        <fullName evidence="2">SCP domain-containing protein</fullName>
    </submittedName>
</protein>
<organism evidence="1 2">
    <name type="scientific">Acrobeloides nanus</name>
    <dbReference type="NCBI Taxonomy" id="290746"/>
    <lineage>
        <taxon>Eukaryota</taxon>
        <taxon>Metazoa</taxon>
        <taxon>Ecdysozoa</taxon>
        <taxon>Nematoda</taxon>
        <taxon>Chromadorea</taxon>
        <taxon>Rhabditida</taxon>
        <taxon>Tylenchina</taxon>
        <taxon>Cephalobomorpha</taxon>
        <taxon>Cephaloboidea</taxon>
        <taxon>Cephalobidae</taxon>
        <taxon>Acrobeloides</taxon>
    </lineage>
</organism>
<keyword evidence="1" id="KW-1185">Reference proteome</keyword>
<sequence>MSNPSGVFNPHLPWPFNLKHHGMNDIPKDLDKLYFQSHNNIRKRYSSEERRSTIDYIHEVELLKESKNKNSIFKRFVRHCSLKDTEM</sequence>
<evidence type="ECO:0000313" key="2">
    <source>
        <dbReference type="WBParaSite" id="ACRNAN_Path_765.g2898.t1"/>
    </source>
</evidence>
<accession>A0A914CB32</accession>
<dbReference type="Proteomes" id="UP000887540">
    <property type="component" value="Unplaced"/>
</dbReference>
<dbReference type="WBParaSite" id="ACRNAN_Path_765.g2898.t1">
    <property type="protein sequence ID" value="ACRNAN_Path_765.g2898.t1"/>
    <property type="gene ID" value="ACRNAN_Path_765.g2898"/>
</dbReference>
<evidence type="ECO:0000313" key="1">
    <source>
        <dbReference type="Proteomes" id="UP000887540"/>
    </source>
</evidence>
<dbReference type="AlphaFoldDB" id="A0A914CB32"/>